<feature type="transmembrane region" description="Helical" evidence="9">
    <location>
        <begin position="238"/>
        <end position="256"/>
    </location>
</feature>
<evidence type="ECO:0000256" key="8">
    <source>
        <dbReference type="ARBA" id="ARBA00023224"/>
    </source>
</evidence>
<feature type="transmembrane region" description="Helical" evidence="9">
    <location>
        <begin position="54"/>
        <end position="80"/>
    </location>
</feature>
<dbReference type="InterPro" id="IPR017452">
    <property type="entry name" value="GPCR_Rhodpsn_7TM"/>
</dbReference>
<evidence type="ECO:0000256" key="9">
    <source>
        <dbReference type="SAM" id="Phobius"/>
    </source>
</evidence>
<feature type="transmembrane region" description="Helical" evidence="9">
    <location>
        <begin position="26"/>
        <end position="48"/>
    </location>
</feature>
<dbReference type="Gene3D" id="1.20.1070.10">
    <property type="entry name" value="Rhodopsin 7-helix transmembrane proteins"/>
    <property type="match status" value="1"/>
</dbReference>
<keyword evidence="12" id="KW-1185">Reference proteome</keyword>
<dbReference type="InterPro" id="IPR050569">
    <property type="entry name" value="TAAR"/>
</dbReference>
<dbReference type="STRING" id="45351.A7S3Z7"/>
<feature type="transmembrane region" description="Helical" evidence="9">
    <location>
        <begin position="146"/>
        <end position="167"/>
    </location>
</feature>
<name>A7S3Z7_NEMVE</name>
<dbReference type="eggNOG" id="KOG3656">
    <property type="taxonomic scope" value="Eukaryota"/>
</dbReference>
<evidence type="ECO:0000256" key="4">
    <source>
        <dbReference type="ARBA" id="ARBA00022989"/>
    </source>
</evidence>
<dbReference type="Pfam" id="PF00001">
    <property type="entry name" value="7tm_1"/>
    <property type="match status" value="1"/>
</dbReference>
<keyword evidence="7" id="KW-0675">Receptor</keyword>
<dbReference type="PRINTS" id="PR00237">
    <property type="entry name" value="GPCRRHODOPSN"/>
</dbReference>
<feature type="domain" description="G-protein coupled receptors family 1 profile" evidence="10">
    <location>
        <begin position="6"/>
        <end position="254"/>
    </location>
</feature>
<reference evidence="11 12" key="1">
    <citation type="journal article" date="2007" name="Science">
        <title>Sea anemone genome reveals ancestral eumetazoan gene repertoire and genomic organization.</title>
        <authorList>
            <person name="Putnam N.H."/>
            <person name="Srivastava M."/>
            <person name="Hellsten U."/>
            <person name="Dirks B."/>
            <person name="Chapman J."/>
            <person name="Salamov A."/>
            <person name="Terry A."/>
            <person name="Shapiro H."/>
            <person name="Lindquist E."/>
            <person name="Kapitonov V.V."/>
            <person name="Jurka J."/>
            <person name="Genikhovich G."/>
            <person name="Grigoriev I.V."/>
            <person name="Lucas S.M."/>
            <person name="Steele R.E."/>
            <person name="Finnerty J.R."/>
            <person name="Technau U."/>
            <person name="Martindale M.Q."/>
            <person name="Rokhsar D.S."/>
        </authorList>
    </citation>
    <scope>NUCLEOTIDE SEQUENCE [LARGE SCALE GENOMIC DNA]</scope>
    <source>
        <strain evidence="12">CH2 X CH6</strain>
    </source>
</reference>
<evidence type="ECO:0000256" key="7">
    <source>
        <dbReference type="ARBA" id="ARBA00023170"/>
    </source>
</evidence>
<dbReference type="GO" id="GO:0004930">
    <property type="term" value="F:G protein-coupled receptor activity"/>
    <property type="evidence" value="ECO:0000318"/>
    <property type="project" value="GO_Central"/>
</dbReference>
<evidence type="ECO:0000256" key="5">
    <source>
        <dbReference type="ARBA" id="ARBA00023040"/>
    </source>
</evidence>
<evidence type="ECO:0000313" key="12">
    <source>
        <dbReference type="Proteomes" id="UP000001593"/>
    </source>
</evidence>
<comment type="subcellular location">
    <subcellularLocation>
        <location evidence="1">Cell membrane</location>
        <topology evidence="1">Multi-pass membrane protein</topology>
    </subcellularLocation>
</comment>
<evidence type="ECO:0000256" key="6">
    <source>
        <dbReference type="ARBA" id="ARBA00023136"/>
    </source>
</evidence>
<proteinExistence type="predicted"/>
<dbReference type="CDD" id="cd00637">
    <property type="entry name" value="7tm_classA_rhodopsin-like"/>
    <property type="match status" value="1"/>
</dbReference>
<gene>
    <name evidence="11" type="ORF">NEMVEDRAFT_v1g206433</name>
</gene>
<dbReference type="GO" id="GO:0005886">
    <property type="term" value="C:plasma membrane"/>
    <property type="evidence" value="ECO:0000318"/>
    <property type="project" value="GO_Central"/>
</dbReference>
<keyword evidence="4 9" id="KW-1133">Transmembrane helix</keyword>
<dbReference type="OMA" id="HMISHAR"/>
<accession>A7S3Z7</accession>
<dbReference type="GO" id="GO:0007186">
    <property type="term" value="P:G protein-coupled receptor signaling pathway"/>
    <property type="evidence" value="ECO:0000318"/>
    <property type="project" value="GO_Central"/>
</dbReference>
<dbReference type="PANTHER" id="PTHR24249">
    <property type="entry name" value="HISTAMINE RECEPTOR-RELATED G-PROTEIN COUPLED RECEPTOR"/>
    <property type="match status" value="1"/>
</dbReference>
<evidence type="ECO:0000256" key="1">
    <source>
        <dbReference type="ARBA" id="ARBA00004651"/>
    </source>
</evidence>
<evidence type="ECO:0000313" key="11">
    <source>
        <dbReference type="EMBL" id="EDO41577.1"/>
    </source>
</evidence>
<dbReference type="PROSITE" id="PS50262">
    <property type="entry name" value="G_PROTEIN_RECEP_F1_2"/>
    <property type="match status" value="1"/>
</dbReference>
<feature type="transmembrane region" description="Helical" evidence="9">
    <location>
        <begin position="199"/>
        <end position="218"/>
    </location>
</feature>
<dbReference type="PhylomeDB" id="A7S3Z7"/>
<dbReference type="EMBL" id="DS469575">
    <property type="protein sequence ID" value="EDO41577.1"/>
    <property type="molecule type" value="Genomic_DNA"/>
</dbReference>
<organism evidence="11 12">
    <name type="scientific">Nematostella vectensis</name>
    <name type="common">Starlet sea anemone</name>
    <dbReference type="NCBI Taxonomy" id="45351"/>
    <lineage>
        <taxon>Eukaryota</taxon>
        <taxon>Metazoa</taxon>
        <taxon>Cnidaria</taxon>
        <taxon>Anthozoa</taxon>
        <taxon>Hexacorallia</taxon>
        <taxon>Actiniaria</taxon>
        <taxon>Edwardsiidae</taxon>
        <taxon>Nematostella</taxon>
    </lineage>
</organism>
<dbReference type="AlphaFoldDB" id="A7S3Z7"/>
<dbReference type="SUPFAM" id="SSF81321">
    <property type="entry name" value="Family A G protein-coupled receptor-like"/>
    <property type="match status" value="1"/>
</dbReference>
<keyword evidence="6 9" id="KW-0472">Membrane</keyword>
<dbReference type="Proteomes" id="UP000001593">
    <property type="component" value="Unassembled WGS sequence"/>
</dbReference>
<dbReference type="HOGENOM" id="CLU_009579_11_0_1"/>
<keyword evidence="8" id="KW-0807">Transducer</keyword>
<sequence length="291" mass="33539">MVIAFANGLVSVVMYKFQSLRTPSNIVLLSITWADMIIAPVLLAFAIMIASSKYTLACAVAMLNSTVIKIIIFHLTLISAERVYAIRHPLRYNRVVTVTRIRNALCVIWVTCVMSSLPAFVDDKFRGILAYCKQNQSEYSFQALDYFTGVLHYLFPFWLVVVSYVYIARVSLRQRKQVCTRHMISHARRQARDLKAAKTMAIIIGLFLLSFLPLVVILSLQLFRMRLSSRTYEKLTNIGYFLANLCALWNPVVYAYRNQAFKGAIRRLLHIRRLAIRRDVGSHRSRNHLER</sequence>
<keyword evidence="2" id="KW-1003">Cell membrane</keyword>
<dbReference type="InParanoid" id="A7S3Z7"/>
<feature type="transmembrane region" description="Helical" evidence="9">
    <location>
        <begin position="101"/>
        <end position="121"/>
    </location>
</feature>
<evidence type="ECO:0000256" key="2">
    <source>
        <dbReference type="ARBA" id="ARBA00022475"/>
    </source>
</evidence>
<keyword evidence="3 9" id="KW-0812">Transmembrane</keyword>
<keyword evidence="5" id="KW-0297">G-protein coupled receptor</keyword>
<evidence type="ECO:0000256" key="3">
    <source>
        <dbReference type="ARBA" id="ARBA00022692"/>
    </source>
</evidence>
<dbReference type="InterPro" id="IPR000276">
    <property type="entry name" value="GPCR_Rhodpsn"/>
</dbReference>
<protein>
    <recommendedName>
        <fullName evidence="10">G-protein coupled receptors family 1 profile domain-containing protein</fullName>
    </recommendedName>
</protein>
<evidence type="ECO:0000259" key="10">
    <source>
        <dbReference type="PROSITE" id="PS50262"/>
    </source>
</evidence>
<dbReference type="PANTHER" id="PTHR24249:SF372">
    <property type="entry name" value="G-PROTEIN COUPLED RECEPTORS FAMILY 1 PROFILE DOMAIN-CONTAINING PROTEIN"/>
    <property type="match status" value="1"/>
</dbReference>